<comment type="caution">
    <text evidence="1">The sequence shown here is derived from an EMBL/GenBank/DDBJ whole genome shotgun (WGS) entry which is preliminary data.</text>
</comment>
<accession>A0A9N8YZL6</accession>
<sequence length="112" mass="12704">MIYTVKYESSDGETCVKDGYVIDAYPTLTVFDLLNINPCQKDPCSLFTYSFILSLLTQLGNDIIIYYVRTQEMNSTQVFPITNSTQSEWSSSDLQLNEVVCYLNAISISLIM</sequence>
<evidence type="ECO:0000313" key="2">
    <source>
        <dbReference type="Proteomes" id="UP000789759"/>
    </source>
</evidence>
<reference evidence="1" key="1">
    <citation type="submission" date="2021-06" db="EMBL/GenBank/DDBJ databases">
        <authorList>
            <person name="Kallberg Y."/>
            <person name="Tangrot J."/>
            <person name="Rosling A."/>
        </authorList>
    </citation>
    <scope>NUCLEOTIDE SEQUENCE</scope>
    <source>
        <strain evidence="1">FL966</strain>
    </source>
</reference>
<name>A0A9N8YZL6_9GLOM</name>
<dbReference type="EMBL" id="CAJVQA010000220">
    <property type="protein sequence ID" value="CAG8463048.1"/>
    <property type="molecule type" value="Genomic_DNA"/>
</dbReference>
<evidence type="ECO:0000313" key="1">
    <source>
        <dbReference type="EMBL" id="CAG8463048.1"/>
    </source>
</evidence>
<gene>
    <name evidence="1" type="ORF">CPELLU_LOCUS715</name>
</gene>
<keyword evidence="2" id="KW-1185">Reference proteome</keyword>
<protein>
    <submittedName>
        <fullName evidence="1">16658_t:CDS:1</fullName>
    </submittedName>
</protein>
<organism evidence="1 2">
    <name type="scientific">Cetraspora pellucida</name>
    <dbReference type="NCBI Taxonomy" id="1433469"/>
    <lineage>
        <taxon>Eukaryota</taxon>
        <taxon>Fungi</taxon>
        <taxon>Fungi incertae sedis</taxon>
        <taxon>Mucoromycota</taxon>
        <taxon>Glomeromycotina</taxon>
        <taxon>Glomeromycetes</taxon>
        <taxon>Diversisporales</taxon>
        <taxon>Gigasporaceae</taxon>
        <taxon>Cetraspora</taxon>
    </lineage>
</organism>
<dbReference type="Proteomes" id="UP000789759">
    <property type="component" value="Unassembled WGS sequence"/>
</dbReference>
<proteinExistence type="predicted"/>
<dbReference type="AlphaFoldDB" id="A0A9N8YZL6"/>